<organism evidence="8 9">
    <name type="scientific">Streptosporangium canum</name>
    <dbReference type="NCBI Taxonomy" id="324952"/>
    <lineage>
        <taxon>Bacteria</taxon>
        <taxon>Bacillati</taxon>
        <taxon>Actinomycetota</taxon>
        <taxon>Actinomycetes</taxon>
        <taxon>Streptosporangiales</taxon>
        <taxon>Streptosporangiaceae</taxon>
        <taxon>Streptosporangium</taxon>
    </lineage>
</organism>
<evidence type="ECO:0000256" key="3">
    <source>
        <dbReference type="ARBA" id="ARBA00022603"/>
    </source>
</evidence>
<dbReference type="SUPFAM" id="SSF53335">
    <property type="entry name" value="S-adenosyl-L-methionine-dependent methyltransferases"/>
    <property type="match status" value="1"/>
</dbReference>
<accession>A0A1I4FC92</accession>
<dbReference type="InterPro" id="IPR029063">
    <property type="entry name" value="SAM-dependent_MTases_sf"/>
</dbReference>
<gene>
    <name evidence="8" type="ORF">SAMN05216275_1603</name>
</gene>
<evidence type="ECO:0000256" key="2">
    <source>
        <dbReference type="ARBA" id="ARBA00011900"/>
    </source>
</evidence>
<dbReference type="InterPro" id="IPR050953">
    <property type="entry name" value="N4_N6_ade-DNA_methylase"/>
</dbReference>
<dbReference type="InterPro" id="IPR011639">
    <property type="entry name" value="MethylTrfase_TaqI-like_dom"/>
</dbReference>
<protein>
    <recommendedName>
        <fullName evidence="2">site-specific DNA-methyltransferase (adenine-specific)</fullName>
        <ecNumber evidence="2">2.1.1.72</ecNumber>
    </recommendedName>
</protein>
<evidence type="ECO:0000256" key="4">
    <source>
        <dbReference type="ARBA" id="ARBA00022679"/>
    </source>
</evidence>
<comment type="catalytic activity">
    <reaction evidence="6">
        <text>a 2'-deoxyadenosine in DNA + S-adenosyl-L-methionine = an N(6)-methyl-2'-deoxyadenosine in DNA + S-adenosyl-L-homocysteine + H(+)</text>
        <dbReference type="Rhea" id="RHEA:15197"/>
        <dbReference type="Rhea" id="RHEA-COMP:12418"/>
        <dbReference type="Rhea" id="RHEA-COMP:12419"/>
        <dbReference type="ChEBI" id="CHEBI:15378"/>
        <dbReference type="ChEBI" id="CHEBI:57856"/>
        <dbReference type="ChEBI" id="CHEBI:59789"/>
        <dbReference type="ChEBI" id="CHEBI:90615"/>
        <dbReference type="ChEBI" id="CHEBI:90616"/>
        <dbReference type="EC" id="2.1.1.72"/>
    </reaction>
</comment>
<dbReference type="GO" id="GO:0003676">
    <property type="term" value="F:nucleic acid binding"/>
    <property type="evidence" value="ECO:0007669"/>
    <property type="project" value="InterPro"/>
</dbReference>
<dbReference type="PANTHER" id="PTHR33841">
    <property type="entry name" value="DNA METHYLTRANSFERASE YEEA-RELATED"/>
    <property type="match status" value="1"/>
</dbReference>
<evidence type="ECO:0000256" key="5">
    <source>
        <dbReference type="ARBA" id="ARBA00022691"/>
    </source>
</evidence>
<keyword evidence="3" id="KW-0489">Methyltransferase</keyword>
<dbReference type="PANTHER" id="PTHR33841:SF5">
    <property type="entry name" value="DNA METHYLASE (MODIFICATION METHYLASE) (METHYLTRANSFERASE)-RELATED"/>
    <property type="match status" value="1"/>
</dbReference>
<dbReference type="AlphaFoldDB" id="A0A1I4FC92"/>
<dbReference type="EC" id="2.1.1.72" evidence="2"/>
<dbReference type="InterPro" id="IPR002052">
    <property type="entry name" value="DNA_methylase_N6_adenine_CS"/>
</dbReference>
<comment type="similarity">
    <text evidence="1">Belongs to the N(4)/N(6)-methyltransferase family.</text>
</comment>
<evidence type="ECO:0000259" key="7">
    <source>
        <dbReference type="Pfam" id="PF07669"/>
    </source>
</evidence>
<keyword evidence="9" id="KW-1185">Reference proteome</keyword>
<evidence type="ECO:0000313" key="9">
    <source>
        <dbReference type="Proteomes" id="UP000199111"/>
    </source>
</evidence>
<dbReference type="GO" id="GO:0032259">
    <property type="term" value="P:methylation"/>
    <property type="evidence" value="ECO:0007669"/>
    <property type="project" value="UniProtKB-KW"/>
</dbReference>
<dbReference type="Proteomes" id="UP000199111">
    <property type="component" value="Unassembled WGS sequence"/>
</dbReference>
<feature type="domain" description="Type II methyltransferase M.TaqI-like" evidence="7">
    <location>
        <begin position="109"/>
        <end position="203"/>
    </location>
</feature>
<dbReference type="GO" id="GO:0006304">
    <property type="term" value="P:DNA modification"/>
    <property type="evidence" value="ECO:0007669"/>
    <property type="project" value="InterPro"/>
</dbReference>
<reference evidence="9" key="1">
    <citation type="submission" date="2016-10" db="EMBL/GenBank/DDBJ databases">
        <authorList>
            <person name="Varghese N."/>
            <person name="Submissions S."/>
        </authorList>
    </citation>
    <scope>NUCLEOTIDE SEQUENCE [LARGE SCALE GENOMIC DNA]</scope>
    <source>
        <strain evidence="9">CGMCC 4.2126</strain>
    </source>
</reference>
<evidence type="ECO:0000313" key="8">
    <source>
        <dbReference type="EMBL" id="SFL14920.1"/>
    </source>
</evidence>
<evidence type="ECO:0000256" key="1">
    <source>
        <dbReference type="ARBA" id="ARBA00006594"/>
    </source>
</evidence>
<dbReference type="EMBL" id="FOQY01000060">
    <property type="protein sequence ID" value="SFL14920.1"/>
    <property type="molecule type" value="Genomic_DNA"/>
</dbReference>
<dbReference type="PROSITE" id="PS00092">
    <property type="entry name" value="N6_MTASE"/>
    <property type="match status" value="1"/>
</dbReference>
<keyword evidence="4" id="KW-0808">Transferase</keyword>
<proteinExistence type="inferred from homology"/>
<dbReference type="Pfam" id="PF07669">
    <property type="entry name" value="Eco57I"/>
    <property type="match status" value="1"/>
</dbReference>
<sequence length="526" mass="59169">MILDLVGYRSDQDLSLLRLVEPACGTGAFLGVIAQRVSNSCRKHERDITDALDAVRASDLLPRNVAASRALVERILTAEGWASNDASRVAQAWVRRADYLLEQPPGTPQVDVVVGNPPYIRLEDLPEERMSLYRALWPTMVGRADIYVGFFEAALRSLRAGGRLGFICADRWMRNQYGRELRKLVGDEFALDACVTMHDVDAFEEQVSAYPAVTVLRRGVQESAVVADTTSRFGETAAQDLLSWIGRREDRPFQKETFEAARMPHWFSGDDMWPTGSPARLAVLEDLTERFTVLGQASGVRVGIGIATGADKVFITRDPDLVEADRLLQMSMVRDTTSGHLEWSGHYLVNPWDDNGHLVDLKQHPKLWAYFMRNAAALRGRYVAKKNPEKWYKTIDKVESGLRRQPKLLFPDMKLSSHPVLDKGGEDGFYPHHNLYFITSDVWDLEVLGGILLSKVAEAFVDAYAVKMRGKTLRFQAQYIRRIPVPDPAVLTSAQKERLIDAFRKRDVEAATSAAMDVYNLTEWPG</sequence>
<dbReference type="PRINTS" id="PR00507">
    <property type="entry name" value="N12N6MTFRASE"/>
</dbReference>
<keyword evidence="5" id="KW-0949">S-adenosyl-L-methionine</keyword>
<dbReference type="GO" id="GO:0009007">
    <property type="term" value="F:site-specific DNA-methyltransferase (adenine-specific) activity"/>
    <property type="evidence" value="ECO:0007669"/>
    <property type="project" value="UniProtKB-EC"/>
</dbReference>
<evidence type="ECO:0000256" key="6">
    <source>
        <dbReference type="ARBA" id="ARBA00047942"/>
    </source>
</evidence>
<name>A0A1I4FC92_9ACTN</name>
<dbReference type="Gene3D" id="3.40.50.150">
    <property type="entry name" value="Vaccinia Virus protein VP39"/>
    <property type="match status" value="1"/>
</dbReference>